<dbReference type="InterPro" id="IPR013324">
    <property type="entry name" value="RNA_pol_sigma_r3/r4-like"/>
</dbReference>
<dbReference type="InterPro" id="IPR014284">
    <property type="entry name" value="RNA_pol_sigma-70_dom"/>
</dbReference>
<dbReference type="InterPro" id="IPR036388">
    <property type="entry name" value="WH-like_DNA-bd_sf"/>
</dbReference>
<dbReference type="EMBL" id="CP036526">
    <property type="protein sequence ID" value="QDT12619.1"/>
    <property type="molecule type" value="Genomic_DNA"/>
</dbReference>
<dbReference type="InterPro" id="IPR011517">
    <property type="entry name" value="RNA_pol_sigma70_ECF-like"/>
</dbReference>
<evidence type="ECO:0000256" key="3">
    <source>
        <dbReference type="ARBA" id="ARBA00023163"/>
    </source>
</evidence>
<protein>
    <submittedName>
        <fullName evidence="5">RNA polymerase sigma factor SigL</fullName>
    </submittedName>
</protein>
<evidence type="ECO:0000256" key="2">
    <source>
        <dbReference type="ARBA" id="ARBA00023082"/>
    </source>
</evidence>
<keyword evidence="6" id="KW-1185">Reference proteome</keyword>
<dbReference type="CDD" id="cd06171">
    <property type="entry name" value="Sigma70_r4"/>
    <property type="match status" value="1"/>
</dbReference>
<proteinExistence type="predicted"/>
<dbReference type="GO" id="GO:0006352">
    <property type="term" value="P:DNA-templated transcription initiation"/>
    <property type="evidence" value="ECO:0007669"/>
    <property type="project" value="InterPro"/>
</dbReference>
<dbReference type="PANTHER" id="PTHR43133:SF39">
    <property type="entry name" value="SIMILAR TO RNA POLYMERASE SIGMA-E FACTOR"/>
    <property type="match status" value="1"/>
</dbReference>
<dbReference type="Proteomes" id="UP000319817">
    <property type="component" value="Chromosome"/>
</dbReference>
<dbReference type="Gene3D" id="1.10.10.10">
    <property type="entry name" value="Winged helix-like DNA-binding domain superfamily/Winged helix DNA-binding domain"/>
    <property type="match status" value="1"/>
</dbReference>
<evidence type="ECO:0000313" key="5">
    <source>
        <dbReference type="EMBL" id="QDT12619.1"/>
    </source>
</evidence>
<dbReference type="InterPro" id="IPR053812">
    <property type="entry name" value="HTH_Sigma70_ECF-like"/>
</dbReference>
<organism evidence="5 6">
    <name type="scientific">Stieleria marina</name>
    <dbReference type="NCBI Taxonomy" id="1930275"/>
    <lineage>
        <taxon>Bacteria</taxon>
        <taxon>Pseudomonadati</taxon>
        <taxon>Planctomycetota</taxon>
        <taxon>Planctomycetia</taxon>
        <taxon>Pirellulales</taxon>
        <taxon>Pirellulaceae</taxon>
        <taxon>Stieleria</taxon>
    </lineage>
</organism>
<dbReference type="SUPFAM" id="SSF88659">
    <property type="entry name" value="Sigma3 and sigma4 domains of RNA polymerase sigma factors"/>
    <property type="match status" value="1"/>
</dbReference>
<feature type="domain" description="RNA polymerase sigma-70 ECF-like HTH" evidence="4">
    <location>
        <begin position="136"/>
        <end position="318"/>
    </location>
</feature>
<accession>A0A517NZS3</accession>
<keyword evidence="1" id="KW-0805">Transcription regulation</keyword>
<name>A0A517NZS3_9BACT</name>
<evidence type="ECO:0000256" key="1">
    <source>
        <dbReference type="ARBA" id="ARBA00023015"/>
    </source>
</evidence>
<sequence>MAFVGRTPNHIQTFCRRHAAANDSGKAGLTVYWTPWQMGEGPSKSNEKGSAAGRSDAGERDAVLIQRALCEEVVAIRHILRHSPHKMSCLGRAFLPVGGGWLGRGRRNASGVPSLLEYLPLLLECWAARYAVTMNSDVTNILNAIDEGDPLAASQLLPIVYEELRRMAAGKMAHEKSGHTLQPTALVHEAFMRLVGGERPQSWDGRGHFFAAAAESMRRILIESARRRNAQKRGGNLVRCELMEDDAVTDSTDDESLLSLDQALTKLETEDTKLAKLVELRYFTGMTIDETAEVLGVSPRTVKRNWSYARAWLRREMDGEESSS</sequence>
<evidence type="ECO:0000259" key="4">
    <source>
        <dbReference type="Pfam" id="PF07638"/>
    </source>
</evidence>
<dbReference type="Pfam" id="PF07638">
    <property type="entry name" value="Sigma70_ECF"/>
    <property type="match status" value="1"/>
</dbReference>
<reference evidence="5 6" key="1">
    <citation type="submission" date="2019-02" db="EMBL/GenBank/DDBJ databases">
        <title>Deep-cultivation of Planctomycetes and their phenomic and genomic characterization uncovers novel biology.</title>
        <authorList>
            <person name="Wiegand S."/>
            <person name="Jogler M."/>
            <person name="Boedeker C."/>
            <person name="Pinto D."/>
            <person name="Vollmers J."/>
            <person name="Rivas-Marin E."/>
            <person name="Kohn T."/>
            <person name="Peeters S.H."/>
            <person name="Heuer A."/>
            <person name="Rast P."/>
            <person name="Oberbeckmann S."/>
            <person name="Bunk B."/>
            <person name="Jeske O."/>
            <person name="Meyerdierks A."/>
            <person name="Storesund J.E."/>
            <person name="Kallscheuer N."/>
            <person name="Luecker S."/>
            <person name="Lage O.M."/>
            <person name="Pohl T."/>
            <person name="Merkel B.J."/>
            <person name="Hornburger P."/>
            <person name="Mueller R.-W."/>
            <person name="Bruemmer F."/>
            <person name="Labrenz M."/>
            <person name="Spormann A.M."/>
            <person name="Op den Camp H."/>
            <person name="Overmann J."/>
            <person name="Amann R."/>
            <person name="Jetten M.S.M."/>
            <person name="Mascher T."/>
            <person name="Medema M.H."/>
            <person name="Devos D.P."/>
            <person name="Kaster A.-K."/>
            <person name="Ovreas L."/>
            <person name="Rohde M."/>
            <person name="Galperin M.Y."/>
            <person name="Jogler C."/>
        </authorList>
    </citation>
    <scope>NUCLEOTIDE SEQUENCE [LARGE SCALE GENOMIC DNA]</scope>
    <source>
        <strain evidence="5 6">K23_9</strain>
    </source>
</reference>
<gene>
    <name evidence="5" type="ORF">K239x_46290</name>
</gene>
<dbReference type="InterPro" id="IPR039425">
    <property type="entry name" value="RNA_pol_sigma-70-like"/>
</dbReference>
<keyword evidence="2" id="KW-0731">Sigma factor</keyword>
<keyword evidence="3" id="KW-0804">Transcription</keyword>
<dbReference type="NCBIfam" id="TIGR02937">
    <property type="entry name" value="sigma70-ECF"/>
    <property type="match status" value="1"/>
</dbReference>
<dbReference type="AlphaFoldDB" id="A0A517NZS3"/>
<dbReference type="NCBIfam" id="TIGR02999">
    <property type="entry name" value="Sig-70_X6"/>
    <property type="match status" value="1"/>
</dbReference>
<evidence type="ECO:0000313" key="6">
    <source>
        <dbReference type="Proteomes" id="UP000319817"/>
    </source>
</evidence>
<dbReference type="PANTHER" id="PTHR43133">
    <property type="entry name" value="RNA POLYMERASE ECF-TYPE SIGMA FACTO"/>
    <property type="match status" value="1"/>
</dbReference>
<dbReference type="GO" id="GO:0016987">
    <property type="term" value="F:sigma factor activity"/>
    <property type="evidence" value="ECO:0007669"/>
    <property type="project" value="UniProtKB-KW"/>
</dbReference>